<dbReference type="Pfam" id="PF13472">
    <property type="entry name" value="Lipase_GDSL_2"/>
    <property type="match status" value="1"/>
</dbReference>
<keyword evidence="3" id="KW-1185">Reference proteome</keyword>
<evidence type="ECO:0000259" key="1">
    <source>
        <dbReference type="Pfam" id="PF13472"/>
    </source>
</evidence>
<name>A0ABV2QWK8_9HYPH</name>
<gene>
    <name evidence="2" type="ORF">ABIE08_000806</name>
</gene>
<evidence type="ECO:0000313" key="3">
    <source>
        <dbReference type="Proteomes" id="UP001549321"/>
    </source>
</evidence>
<dbReference type="CDD" id="cd00229">
    <property type="entry name" value="SGNH_hydrolase"/>
    <property type="match status" value="1"/>
</dbReference>
<dbReference type="SUPFAM" id="SSF52266">
    <property type="entry name" value="SGNH hydrolase"/>
    <property type="match status" value="1"/>
</dbReference>
<sequence length="393" mass="42644">MALRTIVIGGSNTVMQPGYWPSLLTRMAQRGLPLEVVADLSVGGTTSGFGLFQLKANAHHLAEADVLIIEYALNDAFVYGDERRPFRHWARFYEGIIRYALAQNPGLRIVTLIFGARGASYVSAVPAIDAGMHYISEWYETSVVNVSRHLMRRFGREVVSDPTFYSDLGHYARPVATTIVADIVADDLERILATTARPRALPLPIDVQHFADAKVLDAKTLIEAHGVPARNYSNRRFSATTADLGGYSLNLKFEKGRPLALAYVCASDISALEITTPGGTVEAAMLKGGVRDGFFKFLLSMLSCDFLYPGPALLQEPAAFSCSFQVAQGVPATSRHVPKDNVAHGEFDPTADRVMPLLGMLYTGTLKACAVEPVADARPQPAAATERIEAPSN</sequence>
<protein>
    <recommendedName>
        <fullName evidence="1">SGNH hydrolase-type esterase domain-containing protein</fullName>
    </recommendedName>
</protein>
<dbReference type="InterPro" id="IPR036514">
    <property type="entry name" value="SGNH_hydro_sf"/>
</dbReference>
<dbReference type="InterPro" id="IPR013830">
    <property type="entry name" value="SGNH_hydro"/>
</dbReference>
<dbReference type="Gene3D" id="3.40.50.1110">
    <property type="entry name" value="SGNH hydrolase"/>
    <property type="match status" value="1"/>
</dbReference>
<dbReference type="RefSeq" id="WP_354548949.1">
    <property type="nucleotide sequence ID" value="NZ_JBEPSM010000001.1"/>
</dbReference>
<reference evidence="2 3" key="1">
    <citation type="submission" date="2024-06" db="EMBL/GenBank/DDBJ databases">
        <title>Sorghum-associated microbial communities from plants grown in Nebraska, USA.</title>
        <authorList>
            <person name="Schachtman D."/>
        </authorList>
    </citation>
    <scope>NUCLEOTIDE SEQUENCE [LARGE SCALE GENOMIC DNA]</scope>
    <source>
        <strain evidence="2 3">3207</strain>
    </source>
</reference>
<feature type="domain" description="SGNH hydrolase-type esterase" evidence="1">
    <location>
        <begin position="8"/>
        <end position="140"/>
    </location>
</feature>
<organism evidence="2 3">
    <name type="scientific">Kaistia defluvii</name>
    <dbReference type="NCBI Taxonomy" id="410841"/>
    <lineage>
        <taxon>Bacteria</taxon>
        <taxon>Pseudomonadati</taxon>
        <taxon>Pseudomonadota</taxon>
        <taxon>Alphaproteobacteria</taxon>
        <taxon>Hyphomicrobiales</taxon>
        <taxon>Kaistiaceae</taxon>
        <taxon>Kaistia</taxon>
    </lineage>
</organism>
<dbReference type="EMBL" id="JBEPSM010000001">
    <property type="protein sequence ID" value="MET4632893.1"/>
    <property type="molecule type" value="Genomic_DNA"/>
</dbReference>
<proteinExistence type="predicted"/>
<accession>A0ABV2QWK8</accession>
<dbReference type="Proteomes" id="UP001549321">
    <property type="component" value="Unassembled WGS sequence"/>
</dbReference>
<comment type="caution">
    <text evidence="2">The sequence shown here is derived from an EMBL/GenBank/DDBJ whole genome shotgun (WGS) entry which is preliminary data.</text>
</comment>
<evidence type="ECO:0000313" key="2">
    <source>
        <dbReference type="EMBL" id="MET4632893.1"/>
    </source>
</evidence>